<evidence type="ECO:0000313" key="3">
    <source>
        <dbReference type="Proteomes" id="UP000521872"/>
    </source>
</evidence>
<protein>
    <submittedName>
        <fullName evidence="2">Uncharacterized protein</fullName>
    </submittedName>
</protein>
<dbReference type="EMBL" id="JAACJL010000002">
    <property type="protein sequence ID" value="KAF4622253.1"/>
    <property type="molecule type" value="Genomic_DNA"/>
</dbReference>
<gene>
    <name evidence="2" type="ORF">D9613_009015</name>
</gene>
<evidence type="ECO:0000313" key="2">
    <source>
        <dbReference type="EMBL" id="KAF4622253.1"/>
    </source>
</evidence>
<dbReference type="AlphaFoldDB" id="A0A8H4R3K7"/>
<reference evidence="2 3" key="1">
    <citation type="submission" date="2019-12" db="EMBL/GenBank/DDBJ databases">
        <authorList>
            <person name="Floudas D."/>
            <person name="Bentzer J."/>
            <person name="Ahren D."/>
            <person name="Johansson T."/>
            <person name="Persson P."/>
            <person name="Tunlid A."/>
        </authorList>
    </citation>
    <scope>NUCLEOTIDE SEQUENCE [LARGE SCALE GENOMIC DNA]</scope>
    <source>
        <strain evidence="2 3">CBS 102.39</strain>
    </source>
</reference>
<feature type="region of interest" description="Disordered" evidence="1">
    <location>
        <begin position="487"/>
        <end position="518"/>
    </location>
</feature>
<dbReference type="Proteomes" id="UP000521872">
    <property type="component" value="Unassembled WGS sequence"/>
</dbReference>
<feature type="region of interest" description="Disordered" evidence="1">
    <location>
        <begin position="423"/>
        <end position="457"/>
    </location>
</feature>
<keyword evidence="3" id="KW-1185">Reference proteome</keyword>
<name>A0A8H4R3K7_9AGAR</name>
<organism evidence="2 3">
    <name type="scientific">Agrocybe pediades</name>
    <dbReference type="NCBI Taxonomy" id="84607"/>
    <lineage>
        <taxon>Eukaryota</taxon>
        <taxon>Fungi</taxon>
        <taxon>Dikarya</taxon>
        <taxon>Basidiomycota</taxon>
        <taxon>Agaricomycotina</taxon>
        <taxon>Agaricomycetes</taxon>
        <taxon>Agaricomycetidae</taxon>
        <taxon>Agaricales</taxon>
        <taxon>Agaricineae</taxon>
        <taxon>Strophariaceae</taxon>
        <taxon>Agrocybe</taxon>
    </lineage>
</organism>
<sequence>MMHQNLAPYTQRKLNDKSDETKLSATKFNSLSSYDETTTLTGELAEKHKDIMGRFGAAEYVYDEDRNVIDIISPEEYFEETDQKIRCLLRQGEVDDSLVPTSSLLCQLARAEVSYLESYTSQLRNDPAFVQELIRSAAELRTELIPDKNGKTIAKLQDMLKNADYLSHEIRTLFHDSLLELGQWCLVVHYLDDLVRLEERVGYVKAQSERDDLKDNARSIVEQAMGRIASRISKSIRKLKEFERFWTRVNDPQEKWGECRADCIFNKETEAIFDTESLYGCLFRFSLSGDGDFQLPSIHQLTEYFKHASQQELDGLGLHLVEDLSKLQAVFDFYKVLGFRDQEKSFRKKKETKDLDENGSAAMKVLRAAAIERRVKNITALGTESVLDKIWKEIDGLTAKKEHKTLEKLIGYEKPIPRWFIAPRSSRPARPSSPPKAVVDIRTRPSRVDTTPTSPRVEAVPANIAPVLYGGVSKASDAADVPPVRTQEKVKTTGVAAPPTPAPPTEPANREEETPAQPIARVKKADYDLLEKLFNPGVKGLVRQRDFIDLMISFGFSWVEGHGSRCALHPPADKNISSQPFYMHKRHGPGHQNELGPRIENDYAKRLTKDYGWTLDSFVIA</sequence>
<accession>A0A8H4R3K7</accession>
<comment type="caution">
    <text evidence="2">The sequence shown here is derived from an EMBL/GenBank/DDBJ whole genome shotgun (WGS) entry which is preliminary data.</text>
</comment>
<evidence type="ECO:0000256" key="1">
    <source>
        <dbReference type="SAM" id="MobiDB-lite"/>
    </source>
</evidence>
<proteinExistence type="predicted"/>